<dbReference type="RefSeq" id="WP_097574640.1">
    <property type="nucleotide sequence ID" value="NZ_NWQG01000091.1"/>
</dbReference>
<dbReference type="Pfam" id="PF00557">
    <property type="entry name" value="Peptidase_M24"/>
    <property type="match status" value="1"/>
</dbReference>
<accession>A0A2A6FFI9</accession>
<dbReference type="SUPFAM" id="SSF55920">
    <property type="entry name" value="Creatinase/aminopeptidase"/>
    <property type="match status" value="1"/>
</dbReference>
<dbReference type="Proteomes" id="UP000219182">
    <property type="component" value="Unassembled WGS sequence"/>
</dbReference>
<dbReference type="Gene3D" id="3.40.350.10">
    <property type="entry name" value="Creatinase/prolidase N-terminal domain"/>
    <property type="match status" value="1"/>
</dbReference>
<protein>
    <submittedName>
        <fullName evidence="2">Peptidase M24</fullName>
    </submittedName>
</protein>
<dbReference type="Gene3D" id="3.90.230.10">
    <property type="entry name" value="Creatinase/methionine aminopeptidase superfamily"/>
    <property type="match status" value="1"/>
</dbReference>
<gene>
    <name evidence="2" type="ORF">CN311_15370</name>
</gene>
<dbReference type="AlphaFoldDB" id="A0A2A6FFI9"/>
<keyword evidence="3" id="KW-1185">Reference proteome</keyword>
<evidence type="ECO:0000313" key="3">
    <source>
        <dbReference type="Proteomes" id="UP000219182"/>
    </source>
</evidence>
<proteinExistence type="predicted"/>
<dbReference type="SUPFAM" id="SSF53092">
    <property type="entry name" value="Creatinase/prolidase N-terminal domain"/>
    <property type="match status" value="1"/>
</dbReference>
<dbReference type="InterPro" id="IPR000994">
    <property type="entry name" value="Pept_M24"/>
</dbReference>
<sequence>MKYNSPYSTAAWGQMAKDWEQGVDYSRLSKERLARAQRAIRHAGLGAVLCFNFDNIRYVTATHIGEWARDKFIRYALCPVEGSPFLWDPAPPAKRISSPWIADNVAAPVTTMQGAIPPHMNVQRDFARQIKKALVHYGIEKEPLGIDLMELGMLRALEAEGIEVVDGQQALLDAREIKTGDEIELLKVAASMVDATYVDIARAIRPGTRENELVAIANDRLFRMGSERVECVNSVSGSRGRPHSHTFSDRMIQPGDMIFLDIMHSYNGYRTCYYRTFICGEPNKHQVDAYEAASKWLSASIDMIRPGITPDEVAAVWPDAQDFGYRDEAEAFLLQYGHGVGLSLWERPIFSKRFRGQNTPLREGMVFALETWKGAEDGTGAARIEEEVVVTKDGCEIITNFPSDRLISCGLPGCEVF</sequence>
<comment type="caution">
    <text evidence="2">The sequence shown here is derived from an EMBL/GenBank/DDBJ whole genome shotgun (WGS) entry which is preliminary data.</text>
</comment>
<dbReference type="InterPro" id="IPR029149">
    <property type="entry name" value="Creatin/AminoP/Spt16_N"/>
</dbReference>
<organism evidence="2 3">
    <name type="scientific">Mesorhizobium sanjuanii</name>
    <dbReference type="NCBI Taxonomy" id="2037900"/>
    <lineage>
        <taxon>Bacteria</taxon>
        <taxon>Pseudomonadati</taxon>
        <taxon>Pseudomonadota</taxon>
        <taxon>Alphaproteobacteria</taxon>
        <taxon>Hyphomicrobiales</taxon>
        <taxon>Phyllobacteriaceae</taxon>
        <taxon>Mesorhizobium</taxon>
    </lineage>
</organism>
<dbReference type="InterPro" id="IPR036005">
    <property type="entry name" value="Creatinase/aminopeptidase-like"/>
</dbReference>
<dbReference type="EMBL" id="NWQG01000091">
    <property type="protein sequence ID" value="PDQ20188.1"/>
    <property type="molecule type" value="Genomic_DNA"/>
</dbReference>
<evidence type="ECO:0000313" key="2">
    <source>
        <dbReference type="EMBL" id="PDQ20188.1"/>
    </source>
</evidence>
<dbReference type="PANTHER" id="PTHR46112">
    <property type="entry name" value="AMINOPEPTIDASE"/>
    <property type="match status" value="1"/>
</dbReference>
<dbReference type="PANTHER" id="PTHR46112:SF2">
    <property type="entry name" value="XAA-PRO AMINOPEPTIDASE P-RELATED"/>
    <property type="match status" value="1"/>
</dbReference>
<evidence type="ECO:0000259" key="1">
    <source>
        <dbReference type="Pfam" id="PF00557"/>
    </source>
</evidence>
<feature type="domain" description="Peptidase M24" evidence="1">
    <location>
        <begin position="184"/>
        <end position="392"/>
    </location>
</feature>
<dbReference type="CDD" id="cd01066">
    <property type="entry name" value="APP_MetAP"/>
    <property type="match status" value="1"/>
</dbReference>
<reference evidence="2 3" key="1">
    <citation type="submission" date="2017-09" db="EMBL/GenBank/DDBJ databases">
        <title>Mesorhizobum sanjuanii sp. nov. isolated from nodules of Lotus tenuis in saline-alkaline lowlands of Flooding Pampa.</title>
        <authorList>
            <person name="Sannazzaro A.I."/>
            <person name="Torres Tejerizo G.A."/>
            <person name="Fontana F."/>
            <person name="Cumpa Velazquez L.M."/>
            <person name="Hansen L."/>
            <person name="Pistorio M."/>
            <person name="Estrella M.J."/>
        </authorList>
    </citation>
    <scope>NUCLEOTIDE SEQUENCE [LARGE SCALE GENOMIC DNA]</scope>
    <source>
        <strain evidence="2 3">BSA136</strain>
    </source>
</reference>
<dbReference type="InterPro" id="IPR050659">
    <property type="entry name" value="Peptidase_M24B"/>
</dbReference>
<name>A0A2A6FFI9_9HYPH</name>